<evidence type="ECO:0000313" key="2">
    <source>
        <dbReference type="Proteomes" id="UP000033710"/>
    </source>
</evidence>
<reference evidence="1 2" key="2">
    <citation type="journal article" date="2015" name="Eukaryot. Cell">
        <title>Asexual propagation of a virulent clone complex in a human and feline outbreak of sporotrichosis.</title>
        <authorList>
            <person name="Teixeira Mde M."/>
            <person name="Rodrigues A.M."/>
            <person name="Tsui C.K."/>
            <person name="de Almeida L.G."/>
            <person name="Van Diepeningen A.D."/>
            <person name="van den Ende B.G."/>
            <person name="Fernandes G.F."/>
            <person name="Kano R."/>
            <person name="Hamelin R.C."/>
            <person name="Lopes-Bezerra L.M."/>
            <person name="Vasconcelos A.T."/>
            <person name="de Hoog S."/>
            <person name="de Camargo Z.P."/>
            <person name="Felipe M.S."/>
        </authorList>
    </citation>
    <scope>NUCLEOTIDE SEQUENCE [LARGE SCALE GENOMIC DNA]</scope>
    <source>
        <strain evidence="1 2">1099-18</strain>
    </source>
</reference>
<evidence type="ECO:0000313" key="1">
    <source>
        <dbReference type="EMBL" id="KJR83389.1"/>
    </source>
</evidence>
<dbReference type="GeneID" id="27666719"/>
<dbReference type="KEGG" id="ssck:SPSK_04642"/>
<name>A0A0F2M2P7_SPOSC</name>
<dbReference type="EMBL" id="AXCR01000010">
    <property type="protein sequence ID" value="KJR83389.1"/>
    <property type="molecule type" value="Genomic_DNA"/>
</dbReference>
<reference evidence="1 2" key="1">
    <citation type="journal article" date="2014" name="BMC Genomics">
        <title>Comparative genomics of the major fungal agents of human and animal Sporotrichosis: Sporothrix schenckii and Sporothrix brasiliensis.</title>
        <authorList>
            <person name="Teixeira M.M."/>
            <person name="de Almeida L.G."/>
            <person name="Kubitschek-Barreira P."/>
            <person name="Alves F.L."/>
            <person name="Kioshima E.S."/>
            <person name="Abadio A.K."/>
            <person name="Fernandes L."/>
            <person name="Derengowski L.S."/>
            <person name="Ferreira K.S."/>
            <person name="Souza R.C."/>
            <person name="Ruiz J.C."/>
            <person name="de Andrade N.C."/>
            <person name="Paes H.C."/>
            <person name="Nicola A.M."/>
            <person name="Albuquerque P."/>
            <person name="Gerber A.L."/>
            <person name="Martins V.P."/>
            <person name="Peconick L.D."/>
            <person name="Neto A.V."/>
            <person name="Chaucanez C.B."/>
            <person name="Silva P.A."/>
            <person name="Cunha O.L."/>
            <person name="de Oliveira F.F."/>
            <person name="dos Santos T.C."/>
            <person name="Barros A.L."/>
            <person name="Soares M.A."/>
            <person name="de Oliveira L.M."/>
            <person name="Marini M.M."/>
            <person name="Villalobos-Duno H."/>
            <person name="Cunha M.M."/>
            <person name="de Hoog S."/>
            <person name="da Silveira J.F."/>
            <person name="Henrissat B."/>
            <person name="Nino-Vega G.A."/>
            <person name="Cisalpino P.S."/>
            <person name="Mora-Montes H.M."/>
            <person name="Almeida S.R."/>
            <person name="Stajich J.E."/>
            <person name="Lopes-Bezerra L.M."/>
            <person name="Vasconcelos A.T."/>
            <person name="Felipe M.S."/>
        </authorList>
    </citation>
    <scope>NUCLEOTIDE SEQUENCE [LARGE SCALE GENOMIC DNA]</scope>
    <source>
        <strain evidence="1 2">1099-18</strain>
    </source>
</reference>
<sequence length="120" mass="13348">MDNQRANTFPTILPASVLTIEGFREIRIARLKEQIPQVPDEDTKRNLEFVLQYYENGGTPPPNNETWLVHDGKFVTLANGDRATMRTIGSTAHFQGFTMESGVYRQGLQTTLLPANGAGP</sequence>
<comment type="caution">
    <text evidence="1">The sequence shown here is derived from an EMBL/GenBank/DDBJ whole genome shotgun (WGS) entry which is preliminary data.</text>
</comment>
<accession>A0A0F2M2P7</accession>
<organism evidence="1 2">
    <name type="scientific">Sporothrix schenckii 1099-18</name>
    <dbReference type="NCBI Taxonomy" id="1397361"/>
    <lineage>
        <taxon>Eukaryota</taxon>
        <taxon>Fungi</taxon>
        <taxon>Dikarya</taxon>
        <taxon>Ascomycota</taxon>
        <taxon>Pezizomycotina</taxon>
        <taxon>Sordariomycetes</taxon>
        <taxon>Sordariomycetidae</taxon>
        <taxon>Ophiostomatales</taxon>
        <taxon>Ophiostomataceae</taxon>
        <taxon>Sporothrix</taxon>
    </lineage>
</organism>
<gene>
    <name evidence="1" type="ORF">SPSK_04642</name>
</gene>
<proteinExistence type="predicted"/>
<dbReference type="OrthoDB" id="10486891at2759"/>
<dbReference type="AlphaFoldDB" id="A0A0F2M2P7"/>
<dbReference type="RefSeq" id="XP_016586065.1">
    <property type="nucleotide sequence ID" value="XM_016731442.1"/>
</dbReference>
<dbReference type="VEuPathDB" id="FungiDB:SPSK_04642"/>
<protein>
    <submittedName>
        <fullName evidence="1">Uncharacterized protein</fullName>
    </submittedName>
</protein>
<dbReference type="Proteomes" id="UP000033710">
    <property type="component" value="Unassembled WGS sequence"/>
</dbReference>